<dbReference type="Gene3D" id="1.20.120.1490">
    <property type="match status" value="1"/>
</dbReference>
<name>F4L491_HALH1</name>
<sequence>MKLLKISFVFAFFLLISLNLSAQRPGGRGGAMPNLDSMRIKLNLSADQETKIKGIVSNYRPKLKAARDNNTEQTARREAMAPLMQAMQEEIRAALNEEQKVKLDAMKANRPKKGKGAGQPKQK</sequence>
<organism evidence="3 4">
    <name type="scientific">Haliscomenobacter hydrossis (strain ATCC 27775 / DSM 1100 / LMG 10767 / O)</name>
    <dbReference type="NCBI Taxonomy" id="760192"/>
    <lineage>
        <taxon>Bacteria</taxon>
        <taxon>Pseudomonadati</taxon>
        <taxon>Bacteroidota</taxon>
        <taxon>Saprospiria</taxon>
        <taxon>Saprospirales</taxon>
        <taxon>Haliscomenobacteraceae</taxon>
        <taxon>Haliscomenobacter</taxon>
    </lineage>
</organism>
<dbReference type="Proteomes" id="UP000008461">
    <property type="component" value="Chromosome"/>
</dbReference>
<keyword evidence="2" id="KW-0732">Signal</keyword>
<evidence type="ECO:0008006" key="5">
    <source>
        <dbReference type="Google" id="ProtNLM"/>
    </source>
</evidence>
<proteinExistence type="predicted"/>
<protein>
    <recommendedName>
        <fullName evidence="5">LTXXQ motif family protein</fullName>
    </recommendedName>
</protein>
<feature type="region of interest" description="Disordered" evidence="1">
    <location>
        <begin position="102"/>
        <end position="123"/>
    </location>
</feature>
<dbReference type="HOGENOM" id="CLU_2012044_0_0_10"/>
<gene>
    <name evidence="3" type="ordered locus">Halhy_2925</name>
</gene>
<dbReference type="EMBL" id="CP002691">
    <property type="protein sequence ID" value="AEE50789.1"/>
    <property type="molecule type" value="Genomic_DNA"/>
</dbReference>
<dbReference type="AlphaFoldDB" id="F4L491"/>
<evidence type="ECO:0000313" key="4">
    <source>
        <dbReference type="Proteomes" id="UP000008461"/>
    </source>
</evidence>
<feature type="chain" id="PRO_5003310663" description="LTXXQ motif family protein" evidence="2">
    <location>
        <begin position="23"/>
        <end position="123"/>
    </location>
</feature>
<feature type="signal peptide" evidence="2">
    <location>
        <begin position="1"/>
        <end position="22"/>
    </location>
</feature>
<dbReference type="KEGG" id="hhy:Halhy_2925"/>
<evidence type="ECO:0000256" key="2">
    <source>
        <dbReference type="SAM" id="SignalP"/>
    </source>
</evidence>
<reference evidence="3 4" key="1">
    <citation type="journal article" date="2011" name="Stand. Genomic Sci.">
        <title>Complete genome sequence of Haliscomenobacter hydrossis type strain (O).</title>
        <authorList>
            <consortium name="US DOE Joint Genome Institute (JGI-PGF)"/>
            <person name="Daligault H."/>
            <person name="Lapidus A."/>
            <person name="Zeytun A."/>
            <person name="Nolan M."/>
            <person name="Lucas S."/>
            <person name="Del Rio T.G."/>
            <person name="Tice H."/>
            <person name="Cheng J.F."/>
            <person name="Tapia R."/>
            <person name="Han C."/>
            <person name="Goodwin L."/>
            <person name="Pitluck S."/>
            <person name="Liolios K."/>
            <person name="Pagani I."/>
            <person name="Ivanova N."/>
            <person name="Huntemann M."/>
            <person name="Mavromatis K."/>
            <person name="Mikhailova N."/>
            <person name="Pati A."/>
            <person name="Chen A."/>
            <person name="Palaniappan K."/>
            <person name="Land M."/>
            <person name="Hauser L."/>
            <person name="Brambilla E.M."/>
            <person name="Rohde M."/>
            <person name="Verbarg S."/>
            <person name="Goker M."/>
            <person name="Bristow J."/>
            <person name="Eisen J.A."/>
            <person name="Markowitz V."/>
            <person name="Hugenholtz P."/>
            <person name="Kyrpides N.C."/>
            <person name="Klenk H.P."/>
            <person name="Woyke T."/>
        </authorList>
    </citation>
    <scope>NUCLEOTIDE SEQUENCE [LARGE SCALE GENOMIC DNA]</scope>
    <source>
        <strain evidence="4">ATCC 27775 / DSM 1100 / LMG 10767 / O</strain>
    </source>
</reference>
<accession>F4L491</accession>
<evidence type="ECO:0000313" key="3">
    <source>
        <dbReference type="EMBL" id="AEE50789.1"/>
    </source>
</evidence>
<dbReference type="STRING" id="760192.Halhy_2925"/>
<evidence type="ECO:0000256" key="1">
    <source>
        <dbReference type="SAM" id="MobiDB-lite"/>
    </source>
</evidence>
<reference key="2">
    <citation type="submission" date="2011-04" db="EMBL/GenBank/DDBJ databases">
        <title>Complete sequence of chromosome of Haliscomenobacter hydrossis DSM 1100.</title>
        <authorList>
            <consortium name="US DOE Joint Genome Institute (JGI-PGF)"/>
            <person name="Lucas S."/>
            <person name="Han J."/>
            <person name="Lapidus A."/>
            <person name="Bruce D."/>
            <person name="Goodwin L."/>
            <person name="Pitluck S."/>
            <person name="Peters L."/>
            <person name="Kyrpides N."/>
            <person name="Mavromatis K."/>
            <person name="Ivanova N."/>
            <person name="Ovchinnikova G."/>
            <person name="Pagani I."/>
            <person name="Daligault H."/>
            <person name="Detter J.C."/>
            <person name="Han C."/>
            <person name="Land M."/>
            <person name="Hauser L."/>
            <person name="Markowitz V."/>
            <person name="Cheng J.-F."/>
            <person name="Hugenholtz P."/>
            <person name="Woyke T."/>
            <person name="Wu D."/>
            <person name="Verbarg S."/>
            <person name="Frueling A."/>
            <person name="Brambilla E."/>
            <person name="Klenk H.-P."/>
            <person name="Eisen J.A."/>
        </authorList>
    </citation>
    <scope>NUCLEOTIDE SEQUENCE</scope>
    <source>
        <strain>DSM 1100</strain>
    </source>
</reference>
<dbReference type="RefSeq" id="WP_013765332.1">
    <property type="nucleotide sequence ID" value="NC_015510.1"/>
</dbReference>
<keyword evidence="4" id="KW-1185">Reference proteome</keyword>